<name>A0A8H8DJM0_9FUNG</name>
<feature type="chain" id="PRO_5034661594" description="Coatomer subunit zeta" evidence="13">
    <location>
        <begin position="21"/>
        <end position="278"/>
    </location>
</feature>
<dbReference type="InterPro" id="IPR022775">
    <property type="entry name" value="AP_mu_sigma_su"/>
</dbReference>
<comment type="caution">
    <text evidence="15">The sequence shown here is derived from an EMBL/GenBank/DDBJ whole genome shotgun (WGS) entry which is preliminary data.</text>
</comment>
<feature type="domain" description="AP complex mu/sigma subunit" evidence="14">
    <location>
        <begin position="98"/>
        <end position="250"/>
    </location>
</feature>
<evidence type="ECO:0000313" key="15">
    <source>
        <dbReference type="EMBL" id="KAG5460853.1"/>
    </source>
</evidence>
<dbReference type="SUPFAM" id="SSF64356">
    <property type="entry name" value="SNARE-like"/>
    <property type="match status" value="1"/>
</dbReference>
<dbReference type="Pfam" id="PF01217">
    <property type="entry name" value="Clat_adaptor_s"/>
    <property type="match status" value="1"/>
</dbReference>
<evidence type="ECO:0000256" key="1">
    <source>
        <dbReference type="ARBA" id="ARBA00004255"/>
    </source>
</evidence>
<dbReference type="CDD" id="cd14829">
    <property type="entry name" value="Zeta-COP"/>
    <property type="match status" value="1"/>
</dbReference>
<sequence length="278" mass="30643">MANGLLACGAFLCWCRAARSGRTRARRPAAALVQHRPAVLGVARTARNVARHARPYSDPRIPATLSACFWEECGPAVERTRQSSGFSELGLSNPTACLQAIVILDADGNRILAKYYGTEYPNFKDQRAFEKSLHEKTKRAATPTRLSFLPFSSTSAAGEIILYDGYVIVYKNSVDAYFYLVGNPDENEILLSTILNSFHDAVAGLLKQNVAKATIQENMDLVVLALDECIDDGIVLEIDPQQIMARISKRSEEIPITEQSLLQAYQTAKERFAGSLLK</sequence>
<evidence type="ECO:0000256" key="4">
    <source>
        <dbReference type="ARBA" id="ARBA00022448"/>
    </source>
</evidence>
<feature type="signal peptide" evidence="13">
    <location>
        <begin position="1"/>
        <end position="20"/>
    </location>
</feature>
<keyword evidence="6 12" id="KW-0931">ER-Golgi transport</keyword>
<keyword evidence="10 12" id="KW-0968">Cytoplasmic vesicle</keyword>
<keyword evidence="8 12" id="KW-0333">Golgi apparatus</keyword>
<evidence type="ECO:0000256" key="8">
    <source>
        <dbReference type="ARBA" id="ARBA00023034"/>
    </source>
</evidence>
<dbReference type="GO" id="GO:0030126">
    <property type="term" value="C:COPI vesicle coat"/>
    <property type="evidence" value="ECO:0007669"/>
    <property type="project" value="UniProtKB-UniRule"/>
</dbReference>
<comment type="function">
    <text evidence="11">The coatomer is a cytosolic protein complex that binds to dilysine motifs and reversibly associates with Golgi non-clathrin-coated vesicles, which further mediate biosynthetic protein transport from the ER, via the Golgi up to the trans Golgi network. Coatomer complex is required for budding from Golgi membranes, and is essential for the retrograde Golgi-to-ER transport of dilysine-tagged proteins. The zeta subunit may be involved in regulating the coat assembly and, hence, the rate of biosynthetic protein transport due to its association-dissociation properties with the coatomer complex.</text>
</comment>
<dbReference type="AlphaFoldDB" id="A0A8H8DJM0"/>
<dbReference type="Gene3D" id="3.30.450.60">
    <property type="match status" value="1"/>
</dbReference>
<comment type="subcellular location">
    <subcellularLocation>
        <location evidence="12">Cytoplasm</location>
    </subcellularLocation>
    <subcellularLocation>
        <location evidence="1 12">Golgi apparatus membrane</location>
        <topology evidence="1 12">Peripheral membrane protein</topology>
        <orientation evidence="1 12">Cytoplasmic side</orientation>
    </subcellularLocation>
    <subcellularLocation>
        <location evidence="12">Cytoplasmic vesicle</location>
        <location evidence="12">COPI-coated vesicle membrane</location>
        <topology evidence="12">Peripheral membrane protein</topology>
        <orientation evidence="12">Cytoplasmic side</orientation>
    </subcellularLocation>
</comment>
<dbReference type="PANTHER" id="PTHR11043:SF0">
    <property type="entry name" value="COATOMER SUBUNIT ZETA"/>
    <property type="match status" value="1"/>
</dbReference>
<evidence type="ECO:0000259" key="14">
    <source>
        <dbReference type="Pfam" id="PF01217"/>
    </source>
</evidence>
<reference evidence="15 16" key="1">
    <citation type="journal article" name="Sci. Rep.">
        <title>Genome-scale phylogenetic analyses confirm Olpidium as the closest living zoosporic fungus to the non-flagellated, terrestrial fungi.</title>
        <authorList>
            <person name="Chang Y."/>
            <person name="Rochon D."/>
            <person name="Sekimoto S."/>
            <person name="Wang Y."/>
            <person name="Chovatia M."/>
            <person name="Sandor L."/>
            <person name="Salamov A."/>
            <person name="Grigoriev I.V."/>
            <person name="Stajich J.E."/>
            <person name="Spatafora J.W."/>
        </authorList>
    </citation>
    <scope>NUCLEOTIDE SEQUENCE [LARGE SCALE GENOMIC DNA]</scope>
    <source>
        <strain evidence="15">S191</strain>
    </source>
</reference>
<gene>
    <name evidence="15" type="ORF">BJ554DRAFT_7049</name>
</gene>
<evidence type="ECO:0000256" key="9">
    <source>
        <dbReference type="ARBA" id="ARBA00023136"/>
    </source>
</evidence>
<evidence type="ECO:0000313" key="16">
    <source>
        <dbReference type="Proteomes" id="UP000673691"/>
    </source>
</evidence>
<evidence type="ECO:0000256" key="3">
    <source>
        <dbReference type="ARBA" id="ARBA00011775"/>
    </source>
</evidence>
<dbReference type="GO" id="GO:0000139">
    <property type="term" value="C:Golgi membrane"/>
    <property type="evidence" value="ECO:0007669"/>
    <property type="project" value="UniProtKB-SubCell"/>
</dbReference>
<evidence type="ECO:0000256" key="5">
    <source>
        <dbReference type="ARBA" id="ARBA00022490"/>
    </source>
</evidence>
<keyword evidence="16" id="KW-1185">Reference proteome</keyword>
<evidence type="ECO:0000256" key="10">
    <source>
        <dbReference type="ARBA" id="ARBA00023329"/>
    </source>
</evidence>
<protein>
    <recommendedName>
        <fullName evidence="12">Coatomer subunit zeta</fullName>
    </recommendedName>
</protein>
<keyword evidence="9 12" id="KW-0472">Membrane</keyword>
<dbReference type="GO" id="GO:0006891">
    <property type="term" value="P:intra-Golgi vesicle-mediated transport"/>
    <property type="evidence" value="ECO:0007669"/>
    <property type="project" value="TreeGrafter"/>
</dbReference>
<organism evidence="15 16">
    <name type="scientific">Olpidium bornovanus</name>
    <dbReference type="NCBI Taxonomy" id="278681"/>
    <lineage>
        <taxon>Eukaryota</taxon>
        <taxon>Fungi</taxon>
        <taxon>Fungi incertae sedis</taxon>
        <taxon>Olpidiomycota</taxon>
        <taxon>Olpidiomycotina</taxon>
        <taxon>Olpidiomycetes</taxon>
        <taxon>Olpidiales</taxon>
        <taxon>Olpidiaceae</taxon>
        <taxon>Olpidium</taxon>
    </lineage>
</organism>
<dbReference type="InterPro" id="IPR011012">
    <property type="entry name" value="Longin-like_dom_sf"/>
</dbReference>
<evidence type="ECO:0000256" key="7">
    <source>
        <dbReference type="ARBA" id="ARBA00022927"/>
    </source>
</evidence>
<accession>A0A8H8DJM0</accession>
<evidence type="ECO:0000256" key="6">
    <source>
        <dbReference type="ARBA" id="ARBA00022892"/>
    </source>
</evidence>
<comment type="subunit">
    <text evidence="3 12">Oligomeric complex that consists of at least the alpha, beta, beta', gamma, delta, epsilon and zeta subunits.</text>
</comment>
<dbReference type="InterPro" id="IPR039652">
    <property type="entry name" value="Coatomer_zeta"/>
</dbReference>
<evidence type="ECO:0000256" key="13">
    <source>
        <dbReference type="SAM" id="SignalP"/>
    </source>
</evidence>
<dbReference type="GO" id="GO:0006890">
    <property type="term" value="P:retrograde vesicle-mediated transport, Golgi to endoplasmic reticulum"/>
    <property type="evidence" value="ECO:0007669"/>
    <property type="project" value="UniProtKB-UniRule"/>
</dbReference>
<keyword evidence="5 12" id="KW-0963">Cytoplasm</keyword>
<dbReference type="Proteomes" id="UP000673691">
    <property type="component" value="Unassembled WGS sequence"/>
</dbReference>
<dbReference type="PANTHER" id="PTHR11043">
    <property type="entry name" value="ZETA-COAT PROTEIN"/>
    <property type="match status" value="1"/>
</dbReference>
<evidence type="ECO:0000256" key="2">
    <source>
        <dbReference type="ARBA" id="ARBA00006972"/>
    </source>
</evidence>
<keyword evidence="7 12" id="KW-0653">Protein transport</keyword>
<keyword evidence="4 12" id="KW-0813">Transport</keyword>
<dbReference type="EMBL" id="JAEFCI010004599">
    <property type="protein sequence ID" value="KAG5460853.1"/>
    <property type="molecule type" value="Genomic_DNA"/>
</dbReference>
<evidence type="ECO:0000256" key="11">
    <source>
        <dbReference type="ARBA" id="ARBA00045555"/>
    </source>
</evidence>
<evidence type="ECO:0000256" key="12">
    <source>
        <dbReference type="RuleBase" id="RU366053"/>
    </source>
</evidence>
<keyword evidence="13" id="KW-0732">Signal</keyword>
<comment type="similarity">
    <text evidence="2 12">Belongs to the adaptor complexes small subunit family.</text>
</comment>
<proteinExistence type="inferred from homology"/>
<dbReference type="GO" id="GO:0006886">
    <property type="term" value="P:intracellular protein transport"/>
    <property type="evidence" value="ECO:0007669"/>
    <property type="project" value="TreeGrafter"/>
</dbReference>
<dbReference type="OrthoDB" id="10249988at2759"/>